<organism evidence="7 8">
    <name type="scientific">Corynebacterium tuberculostearicum</name>
    <dbReference type="NCBI Taxonomy" id="38304"/>
    <lineage>
        <taxon>Bacteria</taxon>
        <taxon>Bacillati</taxon>
        <taxon>Actinomycetota</taxon>
        <taxon>Actinomycetes</taxon>
        <taxon>Mycobacteriales</taxon>
        <taxon>Corynebacteriaceae</taxon>
        <taxon>Corynebacterium</taxon>
    </lineage>
</organism>
<evidence type="ECO:0000256" key="4">
    <source>
        <dbReference type="ARBA" id="ARBA00022679"/>
    </source>
</evidence>
<dbReference type="PANTHER" id="PTHR11986:SF79">
    <property type="entry name" value="ACETYLORNITHINE AMINOTRANSFERASE, MITOCHONDRIAL"/>
    <property type="match status" value="1"/>
</dbReference>
<evidence type="ECO:0000256" key="3">
    <source>
        <dbReference type="ARBA" id="ARBA00022605"/>
    </source>
</evidence>
<evidence type="ECO:0000256" key="6">
    <source>
        <dbReference type="HAMAP-Rule" id="MF_01107"/>
    </source>
</evidence>
<comment type="cofactor">
    <cofactor evidence="6">
        <name>pyridoxal 5'-phosphate</name>
        <dbReference type="ChEBI" id="CHEBI:597326"/>
    </cofactor>
    <text evidence="6">Binds 1 pyridoxal phosphate per subunit.</text>
</comment>
<dbReference type="NCBIfam" id="NF002874">
    <property type="entry name" value="PRK03244.1"/>
    <property type="match status" value="1"/>
</dbReference>
<sequence length="391" mass="41802">MNAAKLTERWRETLVDTYGTPPIGLVSGHGATLTDEQGNSYIDLLAGIAVNALGYGNEHVAQAVYHQAQNLVHTSNLFATQPVLDAGAKLIERVGDANARVFFCNSGAEANEAAFKLARLTGRHRILAAKHGFHGRTMGSLALTGQPDKQNAFRPLPGGVEFYPFGDADYLRQLVELNPEDTAAIIFEPMQGETGVIPAPSGFMQKVNDLCEEYGILLIVDEVQTGVGRTGAFFAHEIESVRPDVITMAKGLGAGVPIGAMITRGRARDLFTPGTHGTTFGGNPVACAAANVVLDTVDAEFLAEVTRKGDYLRQKLENLANVDHVRGRGLMLGVVLNAPVAKQAVHGGLEKGLILNAPKENVLRLTPPLIISQQELDTALNTLRTILEELA</sequence>
<dbReference type="PANTHER" id="PTHR11986">
    <property type="entry name" value="AMINOTRANSFERASE CLASS III"/>
    <property type="match status" value="1"/>
</dbReference>
<dbReference type="InterPro" id="IPR004636">
    <property type="entry name" value="AcOrn/SuccOrn_fam"/>
</dbReference>
<dbReference type="GO" id="GO:0030170">
    <property type="term" value="F:pyridoxal phosphate binding"/>
    <property type="evidence" value="ECO:0007669"/>
    <property type="project" value="InterPro"/>
</dbReference>
<dbReference type="Gene3D" id="3.90.1150.10">
    <property type="entry name" value="Aspartate Aminotransferase, domain 1"/>
    <property type="match status" value="1"/>
</dbReference>
<dbReference type="AlphaFoldDB" id="A0AAE4NLL8"/>
<keyword evidence="2 6" id="KW-0032">Aminotransferase</keyword>
<keyword evidence="6" id="KW-0963">Cytoplasm</keyword>
<dbReference type="HAMAP" id="MF_01107">
    <property type="entry name" value="ArgD_aminotrans_3"/>
    <property type="match status" value="1"/>
</dbReference>
<evidence type="ECO:0000313" key="8">
    <source>
        <dbReference type="Proteomes" id="UP001185706"/>
    </source>
</evidence>
<feature type="binding site" evidence="6">
    <location>
        <position position="136"/>
    </location>
    <ligand>
        <name>N(2)-acetyl-L-ornithine</name>
        <dbReference type="ChEBI" id="CHEBI:57805"/>
    </ligand>
</feature>
<protein>
    <recommendedName>
        <fullName evidence="6">Acetylornithine aminotransferase</fullName>
        <shortName evidence="6">ACOAT</shortName>
        <ecNumber evidence="6">2.6.1.11</ecNumber>
    </recommendedName>
</protein>
<dbReference type="InterPro" id="IPR050103">
    <property type="entry name" value="Class-III_PLP-dep_AT"/>
</dbReference>
<dbReference type="EC" id="2.6.1.11" evidence="6"/>
<dbReference type="NCBIfam" id="TIGR00707">
    <property type="entry name" value="argD"/>
    <property type="match status" value="1"/>
</dbReference>
<keyword evidence="3 6" id="KW-0028">Amino-acid biosynthesis</keyword>
<feature type="modified residue" description="N6-(pyridoxal phosphate)lysine" evidence="6">
    <location>
        <position position="250"/>
    </location>
</feature>
<evidence type="ECO:0000313" key="7">
    <source>
        <dbReference type="EMBL" id="MDV2419801.1"/>
    </source>
</evidence>
<comment type="miscellaneous">
    <text evidence="6">May also have succinyldiaminopimelate aminotransferase activity, thus carrying out the corresponding step in lysine biosynthesis.</text>
</comment>
<evidence type="ECO:0000256" key="1">
    <source>
        <dbReference type="ARBA" id="ARBA00022571"/>
    </source>
</evidence>
<dbReference type="Pfam" id="PF00202">
    <property type="entry name" value="Aminotran_3"/>
    <property type="match status" value="1"/>
</dbReference>
<dbReference type="NCBIfam" id="NF002325">
    <property type="entry name" value="PRK01278.1"/>
    <property type="match status" value="1"/>
</dbReference>
<gene>
    <name evidence="6" type="primary">argD</name>
    <name evidence="7" type="ORF">RAE03_08465</name>
</gene>
<dbReference type="PROSITE" id="PS00600">
    <property type="entry name" value="AA_TRANSFER_CLASS_3"/>
    <property type="match status" value="1"/>
</dbReference>
<dbReference type="SUPFAM" id="SSF53383">
    <property type="entry name" value="PLP-dependent transferases"/>
    <property type="match status" value="1"/>
</dbReference>
<dbReference type="GO" id="GO:0003992">
    <property type="term" value="F:N2-acetyl-L-ornithine:2-oxoglutarate 5-aminotransferase activity"/>
    <property type="evidence" value="ECO:0007669"/>
    <property type="project" value="UniProtKB-UniRule"/>
</dbReference>
<proteinExistence type="inferred from homology"/>
<reference evidence="7" key="1">
    <citation type="submission" date="2023-08" db="EMBL/GenBank/DDBJ databases">
        <title>Genomic characterization of the C. tuberculostearicum species complex, a ubiquitous member of the human skin microbiome.</title>
        <authorList>
            <person name="Ahmed N."/>
            <person name="Deming C."/>
            <person name="Conlan S."/>
            <person name="Segre J."/>
        </authorList>
    </citation>
    <scope>NUCLEOTIDE SEQUENCE</scope>
    <source>
        <strain evidence="7">CTNIH22</strain>
    </source>
</reference>
<dbReference type="Proteomes" id="UP001185706">
    <property type="component" value="Unassembled WGS sequence"/>
</dbReference>
<comment type="subcellular location">
    <subcellularLocation>
        <location evidence="6">Cytoplasm</location>
    </subcellularLocation>
</comment>
<feature type="binding site" evidence="6">
    <location>
        <position position="279"/>
    </location>
    <ligand>
        <name>pyridoxal 5'-phosphate</name>
        <dbReference type="ChEBI" id="CHEBI:597326"/>
    </ligand>
</feature>
<name>A0AAE4NLL8_9CORY</name>
<comment type="pathway">
    <text evidence="6">Amino-acid biosynthesis; L-arginine biosynthesis; N(2)-acetyl-L-ornithine from L-glutamate: step 4/4.</text>
</comment>
<dbReference type="GO" id="GO:0005737">
    <property type="term" value="C:cytoplasm"/>
    <property type="evidence" value="ECO:0007669"/>
    <property type="project" value="UniProtKB-SubCell"/>
</dbReference>
<feature type="binding site" evidence="6">
    <location>
        <begin position="107"/>
        <end position="108"/>
    </location>
    <ligand>
        <name>pyridoxal 5'-phosphate</name>
        <dbReference type="ChEBI" id="CHEBI:597326"/>
    </ligand>
</feature>
<dbReference type="InterPro" id="IPR015424">
    <property type="entry name" value="PyrdxlP-dep_Trfase"/>
</dbReference>
<dbReference type="InterPro" id="IPR015421">
    <property type="entry name" value="PyrdxlP-dep_Trfase_major"/>
</dbReference>
<accession>A0AAE4NLL8</accession>
<dbReference type="CDD" id="cd00610">
    <property type="entry name" value="OAT_like"/>
    <property type="match status" value="1"/>
</dbReference>
<keyword evidence="4 6" id="KW-0808">Transferase</keyword>
<comment type="caution">
    <text evidence="7">The sequence shown here is derived from an EMBL/GenBank/DDBJ whole genome shotgun (WGS) entry which is preliminary data.</text>
</comment>
<dbReference type="PIRSF" id="PIRSF000521">
    <property type="entry name" value="Transaminase_4ab_Lys_Orn"/>
    <property type="match status" value="1"/>
</dbReference>
<dbReference type="Gene3D" id="3.40.640.10">
    <property type="entry name" value="Type I PLP-dependent aspartate aminotransferase-like (Major domain)"/>
    <property type="match status" value="1"/>
</dbReference>
<comment type="subunit">
    <text evidence="6">Homodimer.</text>
</comment>
<feature type="binding site" evidence="6">
    <location>
        <position position="133"/>
    </location>
    <ligand>
        <name>pyridoxal 5'-phosphate</name>
        <dbReference type="ChEBI" id="CHEBI:597326"/>
    </ligand>
</feature>
<dbReference type="FunFam" id="3.40.640.10:FF:000004">
    <property type="entry name" value="Acetylornithine aminotransferase"/>
    <property type="match status" value="1"/>
</dbReference>
<dbReference type="InterPro" id="IPR015422">
    <property type="entry name" value="PyrdxlP-dep_Trfase_small"/>
</dbReference>
<feature type="binding site" evidence="6">
    <location>
        <begin position="221"/>
        <end position="224"/>
    </location>
    <ligand>
        <name>pyridoxal 5'-phosphate</name>
        <dbReference type="ChEBI" id="CHEBI:597326"/>
    </ligand>
</feature>
<dbReference type="GO" id="GO:0042802">
    <property type="term" value="F:identical protein binding"/>
    <property type="evidence" value="ECO:0007669"/>
    <property type="project" value="TreeGrafter"/>
</dbReference>
<comment type="catalytic activity">
    <reaction evidence="6">
        <text>N(2)-acetyl-L-ornithine + 2-oxoglutarate = N-acetyl-L-glutamate 5-semialdehyde + L-glutamate</text>
        <dbReference type="Rhea" id="RHEA:18049"/>
        <dbReference type="ChEBI" id="CHEBI:16810"/>
        <dbReference type="ChEBI" id="CHEBI:29123"/>
        <dbReference type="ChEBI" id="CHEBI:29985"/>
        <dbReference type="ChEBI" id="CHEBI:57805"/>
        <dbReference type="EC" id="2.6.1.11"/>
    </reaction>
</comment>
<dbReference type="EMBL" id="JAVBIB010000013">
    <property type="protein sequence ID" value="MDV2419801.1"/>
    <property type="molecule type" value="Genomic_DNA"/>
</dbReference>
<keyword evidence="1 6" id="KW-0055">Arginine biosynthesis</keyword>
<dbReference type="GO" id="GO:0006526">
    <property type="term" value="P:L-arginine biosynthetic process"/>
    <property type="evidence" value="ECO:0007669"/>
    <property type="project" value="UniProtKB-UniRule"/>
</dbReference>
<dbReference type="InterPro" id="IPR005814">
    <property type="entry name" value="Aminotrans_3"/>
</dbReference>
<dbReference type="InterPro" id="IPR049704">
    <property type="entry name" value="Aminotrans_3_PPA_site"/>
</dbReference>
<dbReference type="RefSeq" id="WP_316993605.1">
    <property type="nucleotide sequence ID" value="NZ_JAVBIB010000013.1"/>
</dbReference>
<evidence type="ECO:0000256" key="2">
    <source>
        <dbReference type="ARBA" id="ARBA00022576"/>
    </source>
</evidence>
<keyword evidence="5 6" id="KW-0663">Pyridoxal phosphate</keyword>
<evidence type="ECO:0000256" key="5">
    <source>
        <dbReference type="ARBA" id="ARBA00022898"/>
    </source>
</evidence>
<comment type="similarity">
    <text evidence="6">Belongs to the class-III pyridoxal-phosphate-dependent aminotransferase family. ArgD subfamily.</text>
</comment>
<feature type="binding site" evidence="6">
    <location>
        <position position="278"/>
    </location>
    <ligand>
        <name>N(2)-acetyl-L-ornithine</name>
        <dbReference type="ChEBI" id="CHEBI:57805"/>
    </ligand>
</feature>